<accession>A0ABV8E5Z7</accession>
<evidence type="ECO:0000313" key="2">
    <source>
        <dbReference type="Proteomes" id="UP001595697"/>
    </source>
</evidence>
<evidence type="ECO:0008006" key="3">
    <source>
        <dbReference type="Google" id="ProtNLM"/>
    </source>
</evidence>
<keyword evidence="2" id="KW-1185">Reference proteome</keyword>
<sequence length="65" mass="7498">MTNDNMPSYALTFDDAVQIWLRHWTGEFQNRIAASFDVNPGRVNEVLKERKFIGSRDAALQKRTA</sequence>
<proteinExistence type="predicted"/>
<evidence type="ECO:0000313" key="1">
    <source>
        <dbReference type="EMBL" id="MFC3967841.1"/>
    </source>
</evidence>
<name>A0ABV8E5Z7_9HYPH</name>
<protein>
    <recommendedName>
        <fullName evidence="3">DUF3606 domain-containing protein</fullName>
    </recommendedName>
</protein>
<organism evidence="1 2">
    <name type="scientific">Rhizobium lemnae</name>
    <dbReference type="NCBI Taxonomy" id="1214924"/>
    <lineage>
        <taxon>Bacteria</taxon>
        <taxon>Pseudomonadati</taxon>
        <taxon>Pseudomonadota</taxon>
        <taxon>Alphaproteobacteria</taxon>
        <taxon>Hyphomicrobiales</taxon>
        <taxon>Rhizobiaceae</taxon>
        <taxon>Rhizobium/Agrobacterium group</taxon>
        <taxon>Rhizobium</taxon>
    </lineage>
</organism>
<dbReference type="EMBL" id="JBHSBD010000025">
    <property type="protein sequence ID" value="MFC3967841.1"/>
    <property type="molecule type" value="Genomic_DNA"/>
</dbReference>
<reference evidence="2" key="1">
    <citation type="journal article" date="2019" name="Int. J. Syst. Evol. Microbiol.">
        <title>The Global Catalogue of Microorganisms (GCM) 10K type strain sequencing project: providing services to taxonomists for standard genome sequencing and annotation.</title>
        <authorList>
            <consortium name="The Broad Institute Genomics Platform"/>
            <consortium name="The Broad Institute Genome Sequencing Center for Infectious Disease"/>
            <person name="Wu L."/>
            <person name="Ma J."/>
        </authorList>
    </citation>
    <scope>NUCLEOTIDE SEQUENCE [LARGE SCALE GENOMIC DNA]</scope>
    <source>
        <strain evidence="2">TBRC 5781</strain>
    </source>
</reference>
<gene>
    <name evidence="1" type="ORF">ACFOVS_06825</name>
</gene>
<dbReference type="RefSeq" id="WP_247260362.1">
    <property type="nucleotide sequence ID" value="NZ_JALJQZ010000008.1"/>
</dbReference>
<comment type="caution">
    <text evidence="1">The sequence shown here is derived from an EMBL/GenBank/DDBJ whole genome shotgun (WGS) entry which is preliminary data.</text>
</comment>
<dbReference type="Proteomes" id="UP001595697">
    <property type="component" value="Unassembled WGS sequence"/>
</dbReference>